<dbReference type="SUPFAM" id="SSF51905">
    <property type="entry name" value="FAD/NAD(P)-binding domain"/>
    <property type="match status" value="2"/>
</dbReference>
<dbReference type="Proteomes" id="UP001324427">
    <property type="component" value="Unassembled WGS sequence"/>
</dbReference>
<dbReference type="Gene3D" id="3.50.50.60">
    <property type="entry name" value="FAD/NAD(P)-binding domain"/>
    <property type="match status" value="1"/>
</dbReference>
<dbReference type="PANTHER" id="PTHR38663">
    <property type="match status" value="1"/>
</dbReference>
<dbReference type="InterPro" id="IPR036188">
    <property type="entry name" value="FAD/NAD-bd_sf"/>
</dbReference>
<protein>
    <recommendedName>
        <fullName evidence="3">L-ornithine N(5)-monooxygenase</fullName>
    </recommendedName>
</protein>
<comment type="caution">
    <text evidence="1">The sequence shown here is derived from an EMBL/GenBank/DDBJ whole genome shotgun (WGS) entry which is preliminary data.</text>
</comment>
<name>A0AAV9JFE6_9PEZI</name>
<evidence type="ECO:0000313" key="2">
    <source>
        <dbReference type="Proteomes" id="UP001324427"/>
    </source>
</evidence>
<dbReference type="EMBL" id="JAVFHQ010000028">
    <property type="protein sequence ID" value="KAK4543929.1"/>
    <property type="molecule type" value="Genomic_DNA"/>
</dbReference>
<proteinExistence type="predicted"/>
<keyword evidence="2" id="KW-1185">Reference proteome</keyword>
<dbReference type="AlphaFoldDB" id="A0AAV9JFE6"/>
<reference evidence="1 2" key="1">
    <citation type="submission" date="2021-11" db="EMBL/GenBank/DDBJ databases">
        <title>Black yeast isolated from Biological Soil Crust.</title>
        <authorList>
            <person name="Kurbessoian T."/>
        </authorList>
    </citation>
    <scope>NUCLEOTIDE SEQUENCE [LARGE SCALE GENOMIC DNA]</scope>
    <source>
        <strain evidence="1 2">CCFEE 5522</strain>
    </source>
</reference>
<evidence type="ECO:0008006" key="3">
    <source>
        <dbReference type="Google" id="ProtNLM"/>
    </source>
</evidence>
<dbReference type="PANTHER" id="PTHR38663:SF1">
    <property type="entry name" value="L-ORNITHINE N(5)-MONOOXYGENASE"/>
    <property type="match status" value="1"/>
</dbReference>
<evidence type="ECO:0000313" key="1">
    <source>
        <dbReference type="EMBL" id="KAK4543929.1"/>
    </source>
</evidence>
<accession>A0AAV9JFE6</accession>
<gene>
    <name evidence="1" type="ORF">LTR36_004703</name>
</gene>
<organism evidence="1 2">
    <name type="scientific">Oleoguttula mirabilis</name>
    <dbReference type="NCBI Taxonomy" id="1507867"/>
    <lineage>
        <taxon>Eukaryota</taxon>
        <taxon>Fungi</taxon>
        <taxon>Dikarya</taxon>
        <taxon>Ascomycota</taxon>
        <taxon>Pezizomycotina</taxon>
        <taxon>Dothideomycetes</taxon>
        <taxon>Dothideomycetidae</taxon>
        <taxon>Mycosphaerellales</taxon>
        <taxon>Teratosphaeriaceae</taxon>
        <taxon>Oleoguttula</taxon>
    </lineage>
</organism>
<sequence>MSGSIEEDHVYDVLIIGAGPCGLAVAARLREHTPSALFTDEEHRRYHWLAKHSSRSSRKDCCNGQTKVPPSVGSRQDVSMLVVDGSGDSWMANWHKLFNALEIRQLRSPLYFHVDPRDRDTLRAFAHAEGRSEELVEIAGCTLWTRPTEIDERDREDYYTPSSKLFRDFCKSTIERYDLGSGLVEQETVASIDFGTASKASEPVFTITTEHAVRFARTVVVAVGPGESPVIPAPFPGRICRGAIHAADLRPGRLINSELATKIREPKATNVLIIGGGLTSAQVGDAVIRSGVTKVWHLIRGPLRVKPFDVDLQWMGKFRNREKAAFWMADDDEERAYLLRQAVGGGSVTPRYQKILRKHAEAGRLAQFTHTTVMAQKRCPDSDQWIIETDPPIPSMPPIDFVYFATGMQSGIEGIPTLQDFNSKWPIGVKNGLPALTDDLMWKSNVPLFVTGKLAGLRIGPGAGNLEGARLGAERVSLAIDAFLRHGDDRARVGRNGEEGDAAYQYACGIGSRFEALRLDR</sequence>